<evidence type="ECO:0000313" key="1">
    <source>
        <dbReference type="EMBL" id="MEQ2204255.1"/>
    </source>
</evidence>
<gene>
    <name evidence="1" type="ORF">XENOCAPTIV_010455</name>
</gene>
<organism evidence="1 2">
    <name type="scientific">Xenoophorus captivus</name>
    <dbReference type="NCBI Taxonomy" id="1517983"/>
    <lineage>
        <taxon>Eukaryota</taxon>
        <taxon>Metazoa</taxon>
        <taxon>Chordata</taxon>
        <taxon>Craniata</taxon>
        <taxon>Vertebrata</taxon>
        <taxon>Euteleostomi</taxon>
        <taxon>Actinopterygii</taxon>
        <taxon>Neopterygii</taxon>
        <taxon>Teleostei</taxon>
        <taxon>Neoteleostei</taxon>
        <taxon>Acanthomorphata</taxon>
        <taxon>Ovalentaria</taxon>
        <taxon>Atherinomorphae</taxon>
        <taxon>Cyprinodontiformes</taxon>
        <taxon>Goodeidae</taxon>
        <taxon>Xenoophorus</taxon>
    </lineage>
</organism>
<proteinExistence type="predicted"/>
<dbReference type="EMBL" id="JAHRIN010035896">
    <property type="protein sequence ID" value="MEQ2204255.1"/>
    <property type="molecule type" value="Genomic_DNA"/>
</dbReference>
<protein>
    <submittedName>
        <fullName evidence="1">Uncharacterized protein</fullName>
    </submittedName>
</protein>
<name>A0ABV0R810_9TELE</name>
<dbReference type="Proteomes" id="UP001434883">
    <property type="component" value="Unassembled WGS sequence"/>
</dbReference>
<sequence>VSRVMVLADDLGCLLKFVVMQSIQFRELLPDDALCRFHLPMEAMVSVVVQLIYQTVALLANLLSKMAAPVDDMFSLCVDPSKVTSSVEVRFIDNLKPVSTAYVLWRLLKKMPGGSAATLLSAFHILSCAVSAPSSIKPALSAR</sequence>
<reference evidence="1 2" key="1">
    <citation type="submission" date="2021-06" db="EMBL/GenBank/DDBJ databases">
        <authorList>
            <person name="Palmer J.M."/>
        </authorList>
    </citation>
    <scope>NUCLEOTIDE SEQUENCE [LARGE SCALE GENOMIC DNA]</scope>
    <source>
        <strain evidence="1 2">XC_2019</strain>
        <tissue evidence="1">Muscle</tissue>
    </source>
</reference>
<evidence type="ECO:0000313" key="2">
    <source>
        <dbReference type="Proteomes" id="UP001434883"/>
    </source>
</evidence>
<feature type="non-terminal residue" evidence="1">
    <location>
        <position position="1"/>
    </location>
</feature>
<accession>A0ABV0R810</accession>
<keyword evidence="2" id="KW-1185">Reference proteome</keyword>
<comment type="caution">
    <text evidence="1">The sequence shown here is derived from an EMBL/GenBank/DDBJ whole genome shotgun (WGS) entry which is preliminary data.</text>
</comment>